<keyword evidence="6" id="KW-1185">Reference proteome</keyword>
<comment type="caution">
    <text evidence="5">The sequence shown here is derived from an EMBL/GenBank/DDBJ whole genome shotgun (WGS) entry which is preliminary data.</text>
</comment>
<evidence type="ECO:0000256" key="4">
    <source>
        <dbReference type="SAM" id="MobiDB-lite"/>
    </source>
</evidence>
<evidence type="ECO:0000256" key="2">
    <source>
        <dbReference type="ARBA" id="ARBA00009937"/>
    </source>
</evidence>
<dbReference type="Proteomes" id="UP000298416">
    <property type="component" value="Unassembled WGS sequence"/>
</dbReference>
<dbReference type="GO" id="GO:0005634">
    <property type="term" value="C:nucleus"/>
    <property type="evidence" value="ECO:0007669"/>
    <property type="project" value="UniProtKB-SubCell"/>
</dbReference>
<feature type="compositionally biased region" description="Basic and acidic residues" evidence="4">
    <location>
        <begin position="1"/>
        <end position="12"/>
    </location>
</feature>
<dbReference type="InterPro" id="IPR031425">
    <property type="entry name" value="NPR1/NH1-interacting"/>
</dbReference>
<name>A0A8X8Z9E2_SALSN</name>
<evidence type="ECO:0000313" key="5">
    <source>
        <dbReference type="EMBL" id="KAG6396641.1"/>
    </source>
</evidence>
<dbReference type="EMBL" id="PNBA02000016">
    <property type="protein sequence ID" value="KAG6396641.1"/>
    <property type="molecule type" value="Genomic_DNA"/>
</dbReference>
<dbReference type="GO" id="GO:0010112">
    <property type="term" value="P:regulation of systemic acquired resistance"/>
    <property type="evidence" value="ECO:0007669"/>
    <property type="project" value="InterPro"/>
</dbReference>
<proteinExistence type="inferred from homology"/>
<dbReference type="OrthoDB" id="1098796at2759"/>
<gene>
    <name evidence="5" type="ORF">SASPL_142796</name>
</gene>
<feature type="region of interest" description="Disordered" evidence="4">
    <location>
        <begin position="85"/>
        <end position="115"/>
    </location>
</feature>
<dbReference type="PANTHER" id="PTHR35735:SF8">
    <property type="entry name" value="PROTEIN NIM1-INTERACTING 2"/>
    <property type="match status" value="1"/>
</dbReference>
<dbReference type="Pfam" id="PF15699">
    <property type="entry name" value="NPR1_interact"/>
    <property type="match status" value="1"/>
</dbReference>
<protein>
    <submittedName>
        <fullName evidence="5">Uncharacterized protein</fullName>
    </submittedName>
</protein>
<sequence>MEKRKREDDGGSHVRKPKAPDGQGGGAAVPAEEEVEEFFAILKRIQVAVKYFQERKDRRCAESEMTAAVAPPWCPTFEREDFEGVKMEGERSEGNPSVDLDLNSDPACDVPDLAD</sequence>
<reference evidence="5" key="2">
    <citation type="submission" date="2020-08" db="EMBL/GenBank/DDBJ databases">
        <title>Plant Genome Project.</title>
        <authorList>
            <person name="Zhang R.-G."/>
        </authorList>
    </citation>
    <scope>NUCLEOTIDE SEQUENCE</scope>
    <source>
        <strain evidence="5">Huo1</strain>
        <tissue evidence="5">Leaf</tissue>
    </source>
</reference>
<organism evidence="5">
    <name type="scientific">Salvia splendens</name>
    <name type="common">Scarlet sage</name>
    <dbReference type="NCBI Taxonomy" id="180675"/>
    <lineage>
        <taxon>Eukaryota</taxon>
        <taxon>Viridiplantae</taxon>
        <taxon>Streptophyta</taxon>
        <taxon>Embryophyta</taxon>
        <taxon>Tracheophyta</taxon>
        <taxon>Spermatophyta</taxon>
        <taxon>Magnoliopsida</taxon>
        <taxon>eudicotyledons</taxon>
        <taxon>Gunneridae</taxon>
        <taxon>Pentapetalae</taxon>
        <taxon>asterids</taxon>
        <taxon>lamiids</taxon>
        <taxon>Lamiales</taxon>
        <taxon>Lamiaceae</taxon>
        <taxon>Nepetoideae</taxon>
        <taxon>Mentheae</taxon>
        <taxon>Salviinae</taxon>
        <taxon>Salvia</taxon>
        <taxon>Salvia subgen. Calosphace</taxon>
        <taxon>core Calosphace</taxon>
    </lineage>
</organism>
<dbReference type="PANTHER" id="PTHR35735">
    <property type="entry name" value="PROTEIN NIM1-INTERACTING 2"/>
    <property type="match status" value="1"/>
</dbReference>
<evidence type="ECO:0000256" key="3">
    <source>
        <dbReference type="ARBA" id="ARBA00023242"/>
    </source>
</evidence>
<dbReference type="AlphaFoldDB" id="A0A8X8Z9E2"/>
<evidence type="ECO:0000256" key="1">
    <source>
        <dbReference type="ARBA" id="ARBA00004123"/>
    </source>
</evidence>
<feature type="region of interest" description="Disordered" evidence="4">
    <location>
        <begin position="1"/>
        <end position="30"/>
    </location>
</feature>
<comment type="similarity">
    <text evidence="2">Belongs to the NPR1-interactor family.</text>
</comment>
<comment type="subcellular location">
    <subcellularLocation>
        <location evidence="1">Nucleus</location>
    </subcellularLocation>
</comment>
<keyword evidence="3" id="KW-0539">Nucleus</keyword>
<reference evidence="5" key="1">
    <citation type="submission" date="2018-01" db="EMBL/GenBank/DDBJ databases">
        <authorList>
            <person name="Mao J.F."/>
        </authorList>
    </citation>
    <scope>NUCLEOTIDE SEQUENCE</scope>
    <source>
        <strain evidence="5">Huo1</strain>
        <tissue evidence="5">Leaf</tissue>
    </source>
</reference>
<accession>A0A8X8Z9E2</accession>
<dbReference type="InterPro" id="IPR034577">
    <property type="entry name" value="NIMIN-2"/>
</dbReference>
<evidence type="ECO:0000313" key="6">
    <source>
        <dbReference type="Proteomes" id="UP000298416"/>
    </source>
</evidence>